<dbReference type="Pfam" id="PF00078">
    <property type="entry name" value="RVT_1"/>
    <property type="match status" value="1"/>
</dbReference>
<keyword evidence="2" id="KW-0695">RNA-directed DNA polymerase</keyword>
<protein>
    <submittedName>
        <fullName evidence="2">Putative RNA-directed DNA polymerase</fullName>
    </submittedName>
</protein>
<keyword evidence="2" id="KW-0548">Nucleotidyltransferase</keyword>
<reference evidence="2" key="1">
    <citation type="submission" date="2020-07" db="EMBL/GenBank/DDBJ databases">
        <title>Isolation of gut associated lytic bacteriophages infecting Bacteroides uniformis.</title>
        <authorList>
            <person name="Hedzet S."/>
            <person name="Accetto T."/>
            <person name="Rupnik M."/>
        </authorList>
    </citation>
    <scope>NUCLEOTIDE SEQUENCE</scope>
</reference>
<dbReference type="GO" id="GO:0003964">
    <property type="term" value="F:RNA-directed DNA polymerase activity"/>
    <property type="evidence" value="ECO:0007669"/>
    <property type="project" value="UniProtKB-KW"/>
</dbReference>
<keyword evidence="2" id="KW-0808">Transferase</keyword>
<evidence type="ECO:0000259" key="1">
    <source>
        <dbReference type="PROSITE" id="PS50878"/>
    </source>
</evidence>
<proteinExistence type="predicted"/>
<dbReference type="PROSITE" id="PS50878">
    <property type="entry name" value="RT_POL"/>
    <property type="match status" value="1"/>
</dbReference>
<gene>
    <name evidence="2" type="ORF">BacuniF2_00011</name>
</gene>
<sequence length="395" mass="46549">MITTEGLLEAYYDCRKRKRKTASAIVYEMDYEGKLIALRDRINARTYRPGKSMCFVVTRPRYREVFAAAFEDRIVHHWIALRLEPLFEQIFSPRTFNCRKGKGQLYGINMLREDVRQCSVNYTQDCYIMKLDLQGFFMSINKKMLADMVDDFVVENYHNEADKDTLRFLCRTVVLHEPEKNCERHSPASYWDYLPPNKSLFTNGEGLGVAIGNLFSQLFANFLLNVLDWYLIKSLGFQYVGRYVDDFYIVDKDKARLLAAVPYIRTLLQLYGLTLHPHKFYLQHYSKGVQFTGSVVKKDRVYTANHTITNAVMAVRRLNRAETVPEVLHAVDSINSYLGCFRHCNEYNTRHKVLQRMDSRVFKWVYIKGHYDVVAIKKKYKLRTRTLQRIRDGDY</sequence>
<dbReference type="EMBL" id="MT806186">
    <property type="protein sequence ID" value="QNO13182.1"/>
    <property type="molecule type" value="Genomic_DNA"/>
</dbReference>
<dbReference type="PANTHER" id="PTHR34047:SF8">
    <property type="entry name" value="PROTEIN YKFC"/>
    <property type="match status" value="1"/>
</dbReference>
<dbReference type="InterPro" id="IPR051083">
    <property type="entry name" value="GrpII_Intron_Splice-Mob/Def"/>
</dbReference>
<evidence type="ECO:0000313" key="2">
    <source>
        <dbReference type="EMBL" id="QNO13182.1"/>
    </source>
</evidence>
<dbReference type="CDD" id="cd01646">
    <property type="entry name" value="RT_Bac_retron_I"/>
    <property type="match status" value="1"/>
</dbReference>
<organism evidence="2">
    <name type="scientific">Bacteroides phage F2</name>
    <dbReference type="NCBI Taxonomy" id="2762303"/>
    <lineage>
        <taxon>Viruses</taxon>
        <taxon>Duplodnaviria</taxon>
        <taxon>Heunggongvirae</taxon>
        <taxon>Uroviricota</taxon>
        <taxon>Caudoviricetes</taxon>
    </lineage>
</organism>
<dbReference type="SUPFAM" id="SSF56672">
    <property type="entry name" value="DNA/RNA polymerases"/>
    <property type="match status" value="1"/>
</dbReference>
<dbReference type="PANTHER" id="PTHR34047">
    <property type="entry name" value="NUCLEAR INTRON MATURASE 1, MITOCHONDRIAL-RELATED"/>
    <property type="match status" value="1"/>
</dbReference>
<feature type="domain" description="Reverse transcriptase" evidence="1">
    <location>
        <begin position="1"/>
        <end position="296"/>
    </location>
</feature>
<dbReference type="InterPro" id="IPR043502">
    <property type="entry name" value="DNA/RNA_pol_sf"/>
</dbReference>
<name>A0A7G9W3G9_9CAUD</name>
<accession>A0A7G9W3G9</accession>
<dbReference type="InterPro" id="IPR000477">
    <property type="entry name" value="RT_dom"/>
</dbReference>